<comment type="caution">
    <text evidence="1">The sequence shown here is derived from an EMBL/GenBank/DDBJ whole genome shotgun (WGS) entry which is preliminary data.</text>
</comment>
<dbReference type="AlphaFoldDB" id="A0A8X6XPB9"/>
<gene>
    <name evidence="1" type="ORF">TNIN_335361</name>
</gene>
<reference evidence="1" key="1">
    <citation type="submission" date="2020-08" db="EMBL/GenBank/DDBJ databases">
        <title>Multicomponent nature underlies the extraordinary mechanical properties of spider dragline silk.</title>
        <authorList>
            <person name="Kono N."/>
            <person name="Nakamura H."/>
            <person name="Mori M."/>
            <person name="Yoshida Y."/>
            <person name="Ohtoshi R."/>
            <person name="Malay A.D."/>
            <person name="Moran D.A.P."/>
            <person name="Tomita M."/>
            <person name="Numata K."/>
            <person name="Arakawa K."/>
        </authorList>
    </citation>
    <scope>NUCLEOTIDE SEQUENCE</scope>
</reference>
<dbReference type="Proteomes" id="UP000886998">
    <property type="component" value="Unassembled WGS sequence"/>
</dbReference>
<accession>A0A8X6XPB9</accession>
<dbReference type="EMBL" id="BMAV01010847">
    <property type="protein sequence ID" value="GFY56230.1"/>
    <property type="molecule type" value="Genomic_DNA"/>
</dbReference>
<name>A0A8X6XPB9_9ARAC</name>
<proteinExistence type="predicted"/>
<evidence type="ECO:0000313" key="1">
    <source>
        <dbReference type="EMBL" id="GFY56230.1"/>
    </source>
</evidence>
<sequence>MDKAFNPMGDLSSKRGMEEIIIEWCIYKSPREPFIPESRGPTSLVPFALSHTAMVVRKQFAFASPYADDAFITGRHRSSPFRSRGGEKMSPSLA</sequence>
<evidence type="ECO:0000313" key="2">
    <source>
        <dbReference type="Proteomes" id="UP000886998"/>
    </source>
</evidence>
<organism evidence="1 2">
    <name type="scientific">Trichonephila inaurata madagascariensis</name>
    <dbReference type="NCBI Taxonomy" id="2747483"/>
    <lineage>
        <taxon>Eukaryota</taxon>
        <taxon>Metazoa</taxon>
        <taxon>Ecdysozoa</taxon>
        <taxon>Arthropoda</taxon>
        <taxon>Chelicerata</taxon>
        <taxon>Arachnida</taxon>
        <taxon>Araneae</taxon>
        <taxon>Araneomorphae</taxon>
        <taxon>Entelegynae</taxon>
        <taxon>Araneoidea</taxon>
        <taxon>Nephilidae</taxon>
        <taxon>Trichonephila</taxon>
        <taxon>Trichonephila inaurata</taxon>
    </lineage>
</organism>
<protein>
    <submittedName>
        <fullName evidence="1">Uncharacterized protein</fullName>
    </submittedName>
</protein>
<keyword evidence="2" id="KW-1185">Reference proteome</keyword>